<reference evidence="7 8" key="1">
    <citation type="submission" date="2020-07" db="EMBL/GenBank/DDBJ databases">
        <title>Complete genome sequence for Sandaracinobacter sp. M6.</title>
        <authorList>
            <person name="Tang Y."/>
            <person name="Liu Q."/>
            <person name="Guo Z."/>
            <person name="Lei P."/>
            <person name="Huang B."/>
        </authorList>
    </citation>
    <scope>NUCLEOTIDE SEQUENCE [LARGE SCALE GENOMIC DNA]</scope>
    <source>
        <strain evidence="7 8">M6</strain>
    </source>
</reference>
<feature type="transmembrane region" description="Helical" evidence="6">
    <location>
        <begin position="220"/>
        <end position="240"/>
    </location>
</feature>
<sequence>MAEAVAPVGATLAQSAAPESAPSSPVIAERRLAGFAVALAGTFATGITAQLLGVGIADVGGRLSLSTVEASWLRVVYPAGLVFMLPLASPLSRALGPRHYLALLAALFAAACLASAVEGNFSTAVSARLLHGLSAGGFSIVAFGLAFRAFAGRSPWPGLAWVAFVGTAPAMLALPAAAWLDGGAVWPWVFLATAIAAIAIGAVALSVFPAEGFDRRHITGLDWFGYAALAIGLAAMLLGFGQADRFFWTDAAWVGGLLLIGSVALAAFLIIETVHPTPLVEIGLMASGGFGVALAVNLLWRLPLVEPTVLVPGALATFTGLRPNQVATVFAPIVMLHVLLYPLTAHVAKWLDPRAMCATALMLLAAGTALDAAVTSTWGLPEFRASQLIAFTTVPIVATSLLLVATGDVSPTQGASAGVLWNAAANLGGTVAGTLTATFLRLRTDLHQSAILENVNAAAATASQAFGGLAVSGGTAHGHLAGLIVGRAHLQASALAYQDAFRLLALVGLSVAPLVMLARRPGFIR</sequence>
<proteinExistence type="predicted"/>
<feature type="transmembrane region" description="Helical" evidence="6">
    <location>
        <begin position="32"/>
        <end position="52"/>
    </location>
</feature>
<dbReference type="EMBL" id="CP059851">
    <property type="protein sequence ID" value="QMW21592.1"/>
    <property type="molecule type" value="Genomic_DNA"/>
</dbReference>
<feature type="transmembrane region" description="Helical" evidence="6">
    <location>
        <begin position="419"/>
        <end position="440"/>
    </location>
</feature>
<feature type="transmembrane region" description="Helical" evidence="6">
    <location>
        <begin position="100"/>
        <end position="117"/>
    </location>
</feature>
<feature type="transmembrane region" description="Helical" evidence="6">
    <location>
        <begin position="72"/>
        <end position="88"/>
    </location>
</feature>
<dbReference type="Gene3D" id="1.20.1250.20">
    <property type="entry name" value="MFS general substrate transporter like domains"/>
    <property type="match status" value="1"/>
</dbReference>
<dbReference type="PANTHER" id="PTHR42718:SF9">
    <property type="entry name" value="MAJOR FACILITATOR SUPERFAMILY MULTIDRUG TRANSPORTER MFSC"/>
    <property type="match status" value="1"/>
</dbReference>
<keyword evidence="5 6" id="KW-0472">Membrane</keyword>
<evidence type="ECO:0000313" key="8">
    <source>
        <dbReference type="Proteomes" id="UP000515292"/>
    </source>
</evidence>
<feature type="transmembrane region" description="Helical" evidence="6">
    <location>
        <begin position="252"/>
        <end position="271"/>
    </location>
</feature>
<evidence type="ECO:0008006" key="9">
    <source>
        <dbReference type="Google" id="ProtNLM"/>
    </source>
</evidence>
<feature type="transmembrane region" description="Helical" evidence="6">
    <location>
        <begin position="129"/>
        <end position="147"/>
    </location>
</feature>
<dbReference type="KEGG" id="sand:H3309_09160"/>
<feature type="transmembrane region" description="Helical" evidence="6">
    <location>
        <begin position="278"/>
        <end position="300"/>
    </location>
</feature>
<dbReference type="Proteomes" id="UP000515292">
    <property type="component" value="Chromosome"/>
</dbReference>
<name>A0A7G5IE00_9SPHN</name>
<dbReference type="GO" id="GO:0016020">
    <property type="term" value="C:membrane"/>
    <property type="evidence" value="ECO:0007669"/>
    <property type="project" value="UniProtKB-SubCell"/>
</dbReference>
<dbReference type="InterPro" id="IPR036259">
    <property type="entry name" value="MFS_trans_sf"/>
</dbReference>
<organism evidence="7 8">
    <name type="scientific">Sandaracinobacteroides saxicola</name>
    <dbReference type="NCBI Taxonomy" id="2759707"/>
    <lineage>
        <taxon>Bacteria</taxon>
        <taxon>Pseudomonadati</taxon>
        <taxon>Pseudomonadota</taxon>
        <taxon>Alphaproteobacteria</taxon>
        <taxon>Sphingomonadales</taxon>
        <taxon>Sphingosinicellaceae</taxon>
        <taxon>Sandaracinobacteroides</taxon>
    </lineage>
</organism>
<feature type="transmembrane region" description="Helical" evidence="6">
    <location>
        <begin position="325"/>
        <end position="343"/>
    </location>
</feature>
<dbReference type="AlphaFoldDB" id="A0A7G5IE00"/>
<keyword evidence="3 6" id="KW-0812">Transmembrane</keyword>
<protein>
    <recommendedName>
        <fullName evidence="9">MFS transporter</fullName>
    </recommendedName>
</protein>
<keyword evidence="2" id="KW-0813">Transport</keyword>
<accession>A0A7G5IE00</accession>
<feature type="transmembrane region" description="Helical" evidence="6">
    <location>
        <begin position="500"/>
        <end position="518"/>
    </location>
</feature>
<feature type="transmembrane region" description="Helical" evidence="6">
    <location>
        <begin position="388"/>
        <end position="407"/>
    </location>
</feature>
<feature type="transmembrane region" description="Helical" evidence="6">
    <location>
        <begin position="159"/>
        <end position="180"/>
    </location>
</feature>
<keyword evidence="4 6" id="KW-1133">Transmembrane helix</keyword>
<dbReference type="SUPFAM" id="SSF103473">
    <property type="entry name" value="MFS general substrate transporter"/>
    <property type="match status" value="1"/>
</dbReference>
<comment type="subcellular location">
    <subcellularLocation>
        <location evidence="1">Membrane</location>
        <topology evidence="1">Multi-pass membrane protein</topology>
    </subcellularLocation>
</comment>
<evidence type="ECO:0000256" key="2">
    <source>
        <dbReference type="ARBA" id="ARBA00022448"/>
    </source>
</evidence>
<keyword evidence="8" id="KW-1185">Reference proteome</keyword>
<evidence type="ECO:0000256" key="1">
    <source>
        <dbReference type="ARBA" id="ARBA00004141"/>
    </source>
</evidence>
<evidence type="ECO:0000256" key="6">
    <source>
        <dbReference type="SAM" id="Phobius"/>
    </source>
</evidence>
<feature type="transmembrane region" description="Helical" evidence="6">
    <location>
        <begin position="186"/>
        <end position="208"/>
    </location>
</feature>
<dbReference type="PANTHER" id="PTHR42718">
    <property type="entry name" value="MAJOR FACILITATOR SUPERFAMILY MULTIDRUG TRANSPORTER MFSC"/>
    <property type="match status" value="1"/>
</dbReference>
<evidence type="ECO:0000256" key="4">
    <source>
        <dbReference type="ARBA" id="ARBA00022989"/>
    </source>
</evidence>
<gene>
    <name evidence="7" type="ORF">H3309_09160</name>
</gene>
<evidence type="ECO:0000313" key="7">
    <source>
        <dbReference type="EMBL" id="QMW21592.1"/>
    </source>
</evidence>
<feature type="transmembrane region" description="Helical" evidence="6">
    <location>
        <begin position="355"/>
        <end position="376"/>
    </location>
</feature>
<dbReference type="RefSeq" id="WP_182294441.1">
    <property type="nucleotide sequence ID" value="NZ_CP059851.1"/>
</dbReference>
<evidence type="ECO:0000256" key="5">
    <source>
        <dbReference type="ARBA" id="ARBA00023136"/>
    </source>
</evidence>
<evidence type="ECO:0000256" key="3">
    <source>
        <dbReference type="ARBA" id="ARBA00022692"/>
    </source>
</evidence>